<dbReference type="AlphaFoldDB" id="A0A3B0WNF9"/>
<dbReference type="SUPFAM" id="SSF52317">
    <property type="entry name" value="Class I glutamine amidotransferase-like"/>
    <property type="match status" value="1"/>
</dbReference>
<dbReference type="GO" id="GO:0016740">
    <property type="term" value="F:transferase activity"/>
    <property type="evidence" value="ECO:0007669"/>
    <property type="project" value="UniProtKB-KW"/>
</dbReference>
<dbReference type="Pfam" id="PF13507">
    <property type="entry name" value="GATase_5"/>
    <property type="match status" value="1"/>
</dbReference>
<evidence type="ECO:0000313" key="1">
    <source>
        <dbReference type="EMBL" id="VAW57518.1"/>
    </source>
</evidence>
<protein>
    <submittedName>
        <fullName evidence="1">Phosphoribosylformylglycinamidine synthase, synthetase subunit / Phosphoribosylformylglycinamidine synthase, glutamine amidotransferase subunit</fullName>
        <ecNumber evidence="1">6.3.5.3</ecNumber>
    </submittedName>
</protein>
<dbReference type="Gene3D" id="3.40.50.880">
    <property type="match status" value="1"/>
</dbReference>
<dbReference type="GO" id="GO:0005737">
    <property type="term" value="C:cytoplasm"/>
    <property type="evidence" value="ECO:0007669"/>
    <property type="project" value="TreeGrafter"/>
</dbReference>
<gene>
    <name evidence="1" type="ORF">MNBD_GAMMA07-342</name>
</gene>
<proteinExistence type="predicted"/>
<dbReference type="SMART" id="SM01211">
    <property type="entry name" value="GATase_5"/>
    <property type="match status" value="1"/>
</dbReference>
<dbReference type="GO" id="GO:0006164">
    <property type="term" value="P:purine nucleotide biosynthetic process"/>
    <property type="evidence" value="ECO:0007669"/>
    <property type="project" value="TreeGrafter"/>
</dbReference>
<keyword evidence="1" id="KW-0315">Glutamine amidotransferase</keyword>
<keyword evidence="1" id="KW-0436">Ligase</keyword>
<dbReference type="InterPro" id="IPR029062">
    <property type="entry name" value="Class_I_gatase-like"/>
</dbReference>
<dbReference type="PANTHER" id="PTHR10099">
    <property type="entry name" value="PHOSPHORIBOSYLFORMYLGLYCINAMIDINE SYNTHASE"/>
    <property type="match status" value="1"/>
</dbReference>
<dbReference type="EC" id="6.3.5.3" evidence="1"/>
<dbReference type="EMBL" id="UOFF01000408">
    <property type="protein sequence ID" value="VAW57518.1"/>
    <property type="molecule type" value="Genomic_DNA"/>
</dbReference>
<name>A0A3B0WNF9_9ZZZZ</name>
<organism evidence="1">
    <name type="scientific">hydrothermal vent metagenome</name>
    <dbReference type="NCBI Taxonomy" id="652676"/>
    <lineage>
        <taxon>unclassified sequences</taxon>
        <taxon>metagenomes</taxon>
        <taxon>ecological metagenomes</taxon>
    </lineage>
</organism>
<keyword evidence="1" id="KW-0808">Transferase</keyword>
<reference evidence="1" key="1">
    <citation type="submission" date="2018-06" db="EMBL/GenBank/DDBJ databases">
        <authorList>
            <person name="Zhirakovskaya E."/>
        </authorList>
    </citation>
    <scope>NUCLEOTIDE SEQUENCE</scope>
</reference>
<sequence length="114" mass="12682">SSLFLQGMAGTKIPVAVAHGEGRAEFKAGANIEASHQAMRFVNNFGEATEIYPLNPNGSEGGLTAFTTDEGKVTIMMPHPERVFRSVQNSWHLSTWEEDSPWMRMFRNARVWVG</sequence>
<accession>A0A3B0WNF9</accession>
<dbReference type="PANTHER" id="PTHR10099:SF1">
    <property type="entry name" value="PHOSPHORIBOSYLFORMYLGLYCINAMIDINE SYNTHASE"/>
    <property type="match status" value="1"/>
</dbReference>
<feature type="non-terminal residue" evidence="1">
    <location>
        <position position="1"/>
    </location>
</feature>
<dbReference type="GO" id="GO:0004642">
    <property type="term" value="F:phosphoribosylformylglycinamidine synthase activity"/>
    <property type="evidence" value="ECO:0007669"/>
    <property type="project" value="UniProtKB-EC"/>
</dbReference>